<dbReference type="SUPFAM" id="SSF49899">
    <property type="entry name" value="Concanavalin A-like lectins/glucanases"/>
    <property type="match status" value="2"/>
</dbReference>
<dbReference type="PROSITE" id="PS51304">
    <property type="entry name" value="GALECTIN"/>
    <property type="match status" value="2"/>
</dbReference>
<dbReference type="Proteomes" id="UP001152799">
    <property type="component" value="Chromosome 12"/>
</dbReference>
<dbReference type="SMART" id="SM00908">
    <property type="entry name" value="Gal-bind_lectin"/>
    <property type="match status" value="2"/>
</dbReference>
<dbReference type="PANTHER" id="PTHR11346">
    <property type="entry name" value="GALECTIN"/>
    <property type="match status" value="1"/>
</dbReference>
<dbReference type="AlphaFoldDB" id="A0A9N9MDT5"/>
<evidence type="ECO:0000256" key="1">
    <source>
        <dbReference type="ARBA" id="ARBA00022734"/>
    </source>
</evidence>
<dbReference type="CDD" id="cd00070">
    <property type="entry name" value="GLECT"/>
    <property type="match status" value="2"/>
</dbReference>
<dbReference type="PANTHER" id="PTHR11346:SF176">
    <property type="entry name" value="32 KDA BETA-GALACTOSIDE-BINDING LECTIN LEC-3"/>
    <property type="match status" value="1"/>
</dbReference>
<gene>
    <name evidence="4" type="ORF">CEUTPL_LOCUS3488</name>
</gene>
<protein>
    <recommendedName>
        <fullName evidence="2">Galectin</fullName>
    </recommendedName>
</protein>
<dbReference type="InterPro" id="IPR044156">
    <property type="entry name" value="Galectin-like"/>
</dbReference>
<evidence type="ECO:0000313" key="5">
    <source>
        <dbReference type="Proteomes" id="UP001152799"/>
    </source>
</evidence>
<keyword evidence="5" id="KW-1185">Reference proteome</keyword>
<dbReference type="EMBL" id="OU892288">
    <property type="protein sequence ID" value="CAG9762815.1"/>
    <property type="molecule type" value="Genomic_DNA"/>
</dbReference>
<dbReference type="InterPro" id="IPR001079">
    <property type="entry name" value="Galectin_CRD"/>
</dbReference>
<accession>A0A9N9MDT5</accession>
<evidence type="ECO:0000256" key="2">
    <source>
        <dbReference type="RuleBase" id="RU102079"/>
    </source>
</evidence>
<organism evidence="4 5">
    <name type="scientific">Ceutorhynchus assimilis</name>
    <name type="common">cabbage seed weevil</name>
    <dbReference type="NCBI Taxonomy" id="467358"/>
    <lineage>
        <taxon>Eukaryota</taxon>
        <taxon>Metazoa</taxon>
        <taxon>Ecdysozoa</taxon>
        <taxon>Arthropoda</taxon>
        <taxon>Hexapoda</taxon>
        <taxon>Insecta</taxon>
        <taxon>Pterygota</taxon>
        <taxon>Neoptera</taxon>
        <taxon>Endopterygota</taxon>
        <taxon>Coleoptera</taxon>
        <taxon>Polyphaga</taxon>
        <taxon>Cucujiformia</taxon>
        <taxon>Curculionidae</taxon>
        <taxon>Ceutorhynchinae</taxon>
        <taxon>Ceutorhynchus</taxon>
    </lineage>
</organism>
<feature type="domain" description="Galectin" evidence="3">
    <location>
        <begin position="64"/>
        <end position="197"/>
    </location>
</feature>
<keyword evidence="1 2" id="KW-0430">Lectin</keyword>
<reference evidence="4" key="1">
    <citation type="submission" date="2022-01" db="EMBL/GenBank/DDBJ databases">
        <authorList>
            <person name="King R."/>
        </authorList>
    </citation>
    <scope>NUCLEOTIDE SEQUENCE</scope>
</reference>
<name>A0A9N9MDT5_9CUCU</name>
<dbReference type="InterPro" id="IPR013320">
    <property type="entry name" value="ConA-like_dom_sf"/>
</dbReference>
<proteinExistence type="predicted"/>
<dbReference type="Gene3D" id="2.60.120.200">
    <property type="match status" value="2"/>
</dbReference>
<dbReference type="SMART" id="SM00276">
    <property type="entry name" value="GLECT"/>
    <property type="match status" value="2"/>
</dbReference>
<feature type="domain" description="Galectin" evidence="3">
    <location>
        <begin position="229"/>
        <end position="365"/>
    </location>
</feature>
<dbReference type="OrthoDB" id="5795596at2759"/>
<evidence type="ECO:0000259" key="3">
    <source>
        <dbReference type="PROSITE" id="PS51304"/>
    </source>
</evidence>
<evidence type="ECO:0000313" key="4">
    <source>
        <dbReference type="EMBL" id="CAG9762815.1"/>
    </source>
</evidence>
<sequence length="384" mass="44105">MYHQILQYLQLLIKSGSKDHLLTFTVSSHDQICVSIVVLLLARQLRSKDGHRHVAKLAEPDAIYGRELQEPLVPGSCVVIRGTIRPQCKRFAINLIHVKTPYKSDIVFHFNPRLALRYIVRNSRIGNSWGDEEITSIEKFHLDRKKAFDLQIVATQTEFLVAVDGRHVCAYVYRVPLERVNRIEVEGAIDVAGIDQKHVDLYPESSIENIPFIVTDLETPADQKLVVPITAELPKGFQEGWQLEIIGRVKILPSSFYINLQQGKTLWPHPLIPLHLNPRFYTSYGNHLFVRNAWMNGEWGHEECTPGFQFTPGQKFHLAIRMNPDTFGVWVDGILAGEFQFRTPTHTIDTVYIHGDVQIRSICLKDHIDDKYFSKGRERINVKL</sequence>
<dbReference type="GO" id="GO:0016936">
    <property type="term" value="F:galactoside binding"/>
    <property type="evidence" value="ECO:0007669"/>
    <property type="project" value="TreeGrafter"/>
</dbReference>
<dbReference type="GO" id="GO:0030246">
    <property type="term" value="F:carbohydrate binding"/>
    <property type="evidence" value="ECO:0007669"/>
    <property type="project" value="UniProtKB-UniRule"/>
</dbReference>
<dbReference type="Pfam" id="PF00337">
    <property type="entry name" value="Gal-bind_lectin"/>
    <property type="match status" value="2"/>
</dbReference>